<dbReference type="GO" id="GO:0005524">
    <property type="term" value="F:ATP binding"/>
    <property type="evidence" value="ECO:0007669"/>
    <property type="project" value="InterPro"/>
</dbReference>
<proteinExistence type="predicted"/>
<dbReference type="PANTHER" id="PTHR39217:SF1">
    <property type="entry name" value="GLUTATHIONE SYNTHETASE"/>
    <property type="match status" value="1"/>
</dbReference>
<gene>
    <name evidence="1" type="ORF">CAPTEDRAFT_205047</name>
</gene>
<evidence type="ECO:0000313" key="2">
    <source>
        <dbReference type="EnsemblMetazoa" id="CapteP205047"/>
    </source>
</evidence>
<sequence>MADSVLQYKLDCGDYIFSRTIPAVTRLHQTYRPIPYRVLVDGFGFFDLREHNLCAPVRSEKMSHLVALVTPCAKPSAGDDPFSRDDILIAELHRRQVKVESLDWDDPEAIWKRFDLVIIRSTPDYHQRSDEFIQWLTKMASDGVKLGNPYNLCKWNINKKYLKDFAAKGVKIVPTEFVTDTGSSLKQIMKQRRWNTAVIKPSIGANAFMLYKVASSEAAEHFEEILVTMIRKHGGGMVQLFMDSIHTSGEWSLVFFDGKFSHAANKVPQDGFKTQEQSADSMSCSEEPPKYVLRAGVRVIRHLPTTPLYARVDLMVGDSHTREVVLSELELIEPSLYLGHCKSAAARFADAIMKKLKQ</sequence>
<dbReference type="OrthoDB" id="406765at2759"/>
<dbReference type="SUPFAM" id="SSF56059">
    <property type="entry name" value="Glutathione synthetase ATP-binding domain-like"/>
    <property type="match status" value="1"/>
</dbReference>
<evidence type="ECO:0000313" key="3">
    <source>
        <dbReference type="Proteomes" id="UP000014760"/>
    </source>
</evidence>
<dbReference type="EnsemblMetazoa" id="CapteT205047">
    <property type="protein sequence ID" value="CapteP205047"/>
    <property type="gene ID" value="CapteG205047"/>
</dbReference>
<evidence type="ECO:0008006" key="4">
    <source>
        <dbReference type="Google" id="ProtNLM"/>
    </source>
</evidence>
<accession>R7T991</accession>
<dbReference type="STRING" id="283909.R7T991"/>
<dbReference type="Proteomes" id="UP000014760">
    <property type="component" value="Unassembled WGS sequence"/>
</dbReference>
<name>R7T991_CAPTE</name>
<evidence type="ECO:0000313" key="1">
    <source>
        <dbReference type="EMBL" id="ELT90269.1"/>
    </source>
</evidence>
<dbReference type="Gene3D" id="3.40.50.20">
    <property type="match status" value="1"/>
</dbReference>
<reference evidence="2" key="3">
    <citation type="submission" date="2015-06" db="UniProtKB">
        <authorList>
            <consortium name="EnsemblMetazoa"/>
        </authorList>
    </citation>
    <scope>IDENTIFICATION</scope>
</reference>
<reference evidence="1 3" key="2">
    <citation type="journal article" date="2013" name="Nature">
        <title>Insights into bilaterian evolution from three spiralian genomes.</title>
        <authorList>
            <person name="Simakov O."/>
            <person name="Marletaz F."/>
            <person name="Cho S.J."/>
            <person name="Edsinger-Gonzales E."/>
            <person name="Havlak P."/>
            <person name="Hellsten U."/>
            <person name="Kuo D.H."/>
            <person name="Larsson T."/>
            <person name="Lv J."/>
            <person name="Arendt D."/>
            <person name="Savage R."/>
            <person name="Osoegawa K."/>
            <person name="de Jong P."/>
            <person name="Grimwood J."/>
            <person name="Chapman J.A."/>
            <person name="Shapiro H."/>
            <person name="Aerts A."/>
            <person name="Otillar R.P."/>
            <person name="Terry A.Y."/>
            <person name="Boore J.L."/>
            <person name="Grigoriev I.V."/>
            <person name="Lindberg D.R."/>
            <person name="Seaver E.C."/>
            <person name="Weisblat D.A."/>
            <person name="Putnam N.H."/>
            <person name="Rokhsar D.S."/>
        </authorList>
    </citation>
    <scope>NUCLEOTIDE SEQUENCE</scope>
    <source>
        <strain evidence="1 3">I ESC-2004</strain>
    </source>
</reference>
<dbReference type="AlphaFoldDB" id="R7T991"/>
<keyword evidence="3" id="KW-1185">Reference proteome</keyword>
<dbReference type="PANTHER" id="PTHR39217">
    <property type="match status" value="1"/>
</dbReference>
<dbReference type="EMBL" id="AMQN01003116">
    <property type="status" value="NOT_ANNOTATED_CDS"/>
    <property type="molecule type" value="Genomic_DNA"/>
</dbReference>
<reference evidence="3" key="1">
    <citation type="submission" date="2012-12" db="EMBL/GenBank/DDBJ databases">
        <authorList>
            <person name="Hellsten U."/>
            <person name="Grimwood J."/>
            <person name="Chapman J.A."/>
            <person name="Shapiro H."/>
            <person name="Aerts A."/>
            <person name="Otillar R.P."/>
            <person name="Terry A.Y."/>
            <person name="Boore J.L."/>
            <person name="Simakov O."/>
            <person name="Marletaz F."/>
            <person name="Cho S.-J."/>
            <person name="Edsinger-Gonzales E."/>
            <person name="Havlak P."/>
            <person name="Kuo D.-H."/>
            <person name="Larsson T."/>
            <person name="Lv J."/>
            <person name="Arendt D."/>
            <person name="Savage R."/>
            <person name="Osoegawa K."/>
            <person name="de Jong P."/>
            <person name="Lindberg D.R."/>
            <person name="Seaver E.C."/>
            <person name="Weisblat D.A."/>
            <person name="Putnam N.H."/>
            <person name="Grigoriev I.V."/>
            <person name="Rokhsar D.S."/>
        </authorList>
    </citation>
    <scope>NUCLEOTIDE SEQUENCE</scope>
    <source>
        <strain evidence="3">I ESC-2004</strain>
    </source>
</reference>
<dbReference type="Gene3D" id="3.30.1490.20">
    <property type="entry name" value="ATP-grasp fold, A domain"/>
    <property type="match status" value="1"/>
</dbReference>
<dbReference type="EMBL" id="KB310993">
    <property type="protein sequence ID" value="ELT90269.1"/>
    <property type="molecule type" value="Genomic_DNA"/>
</dbReference>
<dbReference type="OMA" id="TWDYSWR"/>
<organism evidence="1">
    <name type="scientific">Capitella teleta</name>
    <name type="common">Polychaete worm</name>
    <dbReference type="NCBI Taxonomy" id="283909"/>
    <lineage>
        <taxon>Eukaryota</taxon>
        <taxon>Metazoa</taxon>
        <taxon>Spiralia</taxon>
        <taxon>Lophotrochozoa</taxon>
        <taxon>Annelida</taxon>
        <taxon>Polychaeta</taxon>
        <taxon>Sedentaria</taxon>
        <taxon>Scolecida</taxon>
        <taxon>Capitellidae</taxon>
        <taxon>Capitella</taxon>
    </lineage>
</organism>
<dbReference type="Gene3D" id="3.30.470.20">
    <property type="entry name" value="ATP-grasp fold, B domain"/>
    <property type="match status" value="1"/>
</dbReference>
<protein>
    <recommendedName>
        <fullName evidence="4">Prokaryotic glutathione synthetase ATP-binding domain-containing protein</fullName>
    </recommendedName>
</protein>
<dbReference type="InterPro" id="IPR053191">
    <property type="entry name" value="DcsG_Biosynth_Enzyme"/>
</dbReference>
<dbReference type="InterPro" id="IPR013815">
    <property type="entry name" value="ATP_grasp_subdomain_1"/>
</dbReference>
<dbReference type="HOGENOM" id="CLU_070819_0_0_1"/>